<dbReference type="EMBL" id="CAJMWZ010001416">
    <property type="protein sequence ID" value="CAE6436407.1"/>
    <property type="molecule type" value="Genomic_DNA"/>
</dbReference>
<dbReference type="AlphaFoldDB" id="A0A8H2XVQ6"/>
<feature type="region of interest" description="Disordered" evidence="5">
    <location>
        <begin position="865"/>
        <end position="900"/>
    </location>
</feature>
<dbReference type="InterPro" id="IPR026590">
    <property type="entry name" value="Ssirtuin_cat_dom"/>
</dbReference>
<keyword evidence="2" id="KW-0520">NAD</keyword>
<evidence type="ECO:0000259" key="6">
    <source>
        <dbReference type="PROSITE" id="PS50305"/>
    </source>
</evidence>
<keyword evidence="3" id="KW-0496">Mitochondrion</keyword>
<dbReference type="InterPro" id="IPR046798">
    <property type="entry name" value="2OG-FeII_Oxy_6"/>
</dbReference>
<dbReference type="PROSITE" id="PS50305">
    <property type="entry name" value="SIRTUIN"/>
    <property type="match status" value="1"/>
</dbReference>
<feature type="binding site" evidence="4">
    <location>
        <position position="161"/>
    </location>
    <ligand>
        <name>Zn(2+)</name>
        <dbReference type="ChEBI" id="CHEBI:29105"/>
    </ligand>
</feature>
<evidence type="ECO:0000313" key="7">
    <source>
        <dbReference type="EMBL" id="CAE6436407.1"/>
    </source>
</evidence>
<evidence type="ECO:0000256" key="3">
    <source>
        <dbReference type="ARBA" id="ARBA00023128"/>
    </source>
</evidence>
<name>A0A8H2XVQ6_9AGAM</name>
<reference evidence="7" key="1">
    <citation type="submission" date="2021-01" db="EMBL/GenBank/DDBJ databases">
        <authorList>
            <person name="Kaushik A."/>
        </authorList>
    </citation>
    <scope>NUCLEOTIDE SEQUENCE</scope>
    <source>
        <strain evidence="7">Type strain: AG8-Rh-89/</strain>
    </source>
</reference>
<dbReference type="GO" id="GO:0046872">
    <property type="term" value="F:metal ion binding"/>
    <property type="evidence" value="ECO:0007669"/>
    <property type="project" value="UniProtKB-KW"/>
</dbReference>
<sequence>MSSGTKVYDSINQPARLDAVLEAIAKTEKIIILTGPEVSSTSGMLALTQTIMFSSNAFTSQMPLRTMITDCSAHDRDLFQLAEDQLASYNKVMAARRIQARSNPINAFHQYFHRVLQQKHVVKYLTTSFDALEVHKKRTVESKVIRMHGDNRFLRCCTPGCSGVSEKDTAGLDASLLSGATITCTHCTQAGELLVLFVADLWINIPASCASDDLVSRAEVVLLYFSSTRVWCRELISHYLTAQKPATSRRPAQAASSFYLRPAVQGSLGIDMLPGGKLRNKIVAAAECADLLLIAGISLQSDEILELVREIVEQIHGRYGGVVYIGAQPIRGRGTKYYIDFHLKMDVNECAERLLGVMDRLKDSDTSMGPVTDVDNDKSDIWFEIISNELESLVCEEEPENTASRCYLCNLGLEECLLHCKRCGDHLCYTGPYPTSQTAPCVMLQVFRDEVNKPSVQEEIEGFSCFHCWNQSEEGAYPHYVRPAPWVAVRERGRPAPRMVMIIYFLDQFWPQAKHLRNHVAGKWLSRGWSAHVEPVRLETLAEQGTVLPNLSWEADTYNMFIIYITHGISASKTYQISPTTSYPAPRFIDHTLVPARNLVARARHSLVFFAACGHPFQTPQGVWDLQLWLNKRNLVDTVMGCLNEKLTPAFLVCFLGKLTTNMADDIISPEDAVECWLSDDIAVSHTDLIYLQKMSPPMMWLFSPFNSRPLGKELPHLLTALEHIAAVLEPSRRYISEELHNQIQLFKQNLDALLVDQKHGTEYRHYCYYIFDLSYDVKPNSTDEELLEALRKHHALLMATKRELKVRKKKMSLATRNRQLRELAVNAGLELVGHTEGSFPTDVYCMDAITHDKLDPRKMLIQGVDRGGQSKKPSGANPKNVNNPTSVPPPAKDNPFGSGYVDTETVLKDKRFKILDHGTVYGFARAPDETYSMVFAVQFQDRDSLGETEKEAVDVFIDFLPKAAAHAYEVKVNGAQNVVRKRVGLLYSVGWRPGTTRGEMVAVYAAQKVQDKHDPTHYIDLYDSQEVVNSAWIVLQESLSPRAVLMTIDTLADTAVPMFGSQSSDIASHGPSLGSNMAASQHDPDGNGFANKMHVDRDMDSLPEYYGKVFAFGQWIHIDKEGRLVEKERIKQAIPDGLFVIPGYKVAFDLGAATVIKGIWRGGMDLHGTTTSKVDLEQGITRWGMSIQTNRGLCQCMRSGKGEIFGVHERLRQYYNILSAGASADMDNEDV</sequence>
<keyword evidence="4" id="KW-0862">Zinc</keyword>
<comment type="caution">
    <text evidence="7">The sequence shown here is derived from an EMBL/GenBank/DDBJ whole genome shotgun (WGS) entry which is preliminary data.</text>
</comment>
<protein>
    <recommendedName>
        <fullName evidence="6">Deacetylase sirtuin-type domain-containing protein</fullName>
    </recommendedName>
</protein>
<evidence type="ECO:0000256" key="2">
    <source>
        <dbReference type="ARBA" id="ARBA00023027"/>
    </source>
</evidence>
<feature type="binding site" evidence="4">
    <location>
        <position position="232"/>
    </location>
    <ligand>
        <name>Zn(2+)</name>
        <dbReference type="ChEBI" id="CHEBI:29105"/>
    </ligand>
</feature>
<evidence type="ECO:0000256" key="4">
    <source>
        <dbReference type="PROSITE-ProRule" id="PRU00236"/>
    </source>
</evidence>
<feature type="domain" description="Deacetylase sirtuin-type" evidence="6">
    <location>
        <begin position="10"/>
        <end position="364"/>
    </location>
</feature>
<evidence type="ECO:0000256" key="1">
    <source>
        <dbReference type="ARBA" id="ARBA00004173"/>
    </source>
</evidence>
<evidence type="ECO:0000256" key="5">
    <source>
        <dbReference type="SAM" id="MobiDB-lite"/>
    </source>
</evidence>
<comment type="subcellular location">
    <subcellularLocation>
        <location evidence="1">Mitochondrion</location>
    </subcellularLocation>
</comment>
<gene>
    <name evidence="7" type="ORF">RDB_LOCUS24813</name>
</gene>
<feature type="binding site" evidence="4">
    <location>
        <position position="156"/>
    </location>
    <ligand>
        <name>Zn(2+)</name>
        <dbReference type="ChEBI" id="CHEBI:29105"/>
    </ligand>
</feature>
<dbReference type="Proteomes" id="UP000663850">
    <property type="component" value="Unassembled WGS sequence"/>
</dbReference>
<dbReference type="InterPro" id="IPR029035">
    <property type="entry name" value="DHS-like_NAD/FAD-binding_dom"/>
</dbReference>
<proteinExistence type="predicted"/>
<dbReference type="Gene3D" id="3.40.50.1220">
    <property type="entry name" value="TPP-binding domain"/>
    <property type="match status" value="1"/>
</dbReference>
<organism evidence="7 8">
    <name type="scientific">Rhizoctonia solani</name>
    <dbReference type="NCBI Taxonomy" id="456999"/>
    <lineage>
        <taxon>Eukaryota</taxon>
        <taxon>Fungi</taxon>
        <taxon>Dikarya</taxon>
        <taxon>Basidiomycota</taxon>
        <taxon>Agaricomycotina</taxon>
        <taxon>Agaricomycetes</taxon>
        <taxon>Cantharellales</taxon>
        <taxon>Ceratobasidiaceae</taxon>
        <taxon>Rhizoctonia</taxon>
    </lineage>
</organism>
<dbReference type="SUPFAM" id="SSF52467">
    <property type="entry name" value="DHS-like NAD/FAD-binding domain"/>
    <property type="match status" value="1"/>
</dbReference>
<feature type="binding site" evidence="4">
    <location>
        <position position="187"/>
    </location>
    <ligand>
        <name>Zn(2+)</name>
        <dbReference type="ChEBI" id="CHEBI:29105"/>
    </ligand>
</feature>
<accession>A0A8H2XVQ6</accession>
<evidence type="ECO:0000313" key="8">
    <source>
        <dbReference type="Proteomes" id="UP000663850"/>
    </source>
</evidence>
<feature type="active site" description="Proton acceptor" evidence="4">
    <location>
        <position position="148"/>
    </location>
</feature>
<dbReference type="GO" id="GO:0005739">
    <property type="term" value="C:mitochondrion"/>
    <property type="evidence" value="ECO:0007669"/>
    <property type="project" value="UniProtKB-SubCell"/>
</dbReference>
<keyword evidence="4" id="KW-0479">Metal-binding</keyword>
<dbReference type="Pfam" id="PF20515">
    <property type="entry name" value="2OG-FeII_Oxy_6"/>
    <property type="match status" value="1"/>
</dbReference>